<dbReference type="Pfam" id="PF12900">
    <property type="entry name" value="Pyridox_ox_2"/>
    <property type="match status" value="1"/>
</dbReference>
<dbReference type="InterPro" id="IPR012349">
    <property type="entry name" value="Split_barrel_FMN-bd"/>
</dbReference>
<dbReference type="EMBL" id="CAEZUX010000017">
    <property type="protein sequence ID" value="CAB4609242.1"/>
    <property type="molecule type" value="Genomic_DNA"/>
</dbReference>
<name>A0A6J6H6B0_9ZZZZ</name>
<dbReference type="InterPro" id="IPR024747">
    <property type="entry name" value="Pyridox_Oxase-rel"/>
</dbReference>
<dbReference type="PANTHER" id="PTHR34071">
    <property type="entry name" value="5-NITROIMIDAZOLE ANTIBIOTICS RESISTANCE PROTEIN, NIMA-FAMILY-RELATED PROTEIN-RELATED"/>
    <property type="match status" value="1"/>
</dbReference>
<sequence>MSARTTVRRGANRAEYGIDEMHKILRAGSVAHVAVITEEGPLVLPMVYGIGDGVMYLHGALANSLLKAGADTDLCATVTILDGLVYAKTPFNHSMNYRSVVVRGTARVVSDEQETLQALQLMTDHVVPTWDVVRRPSVSEIRATRVIALPLTEMSAKVRTGGAINVPEDEGAEYWSGYVPVSTIYGAPISNEDAGADMPAVIRNLEGRDLHQ</sequence>
<proteinExistence type="predicted"/>
<evidence type="ECO:0000313" key="1">
    <source>
        <dbReference type="EMBL" id="CAB4609242.1"/>
    </source>
</evidence>
<dbReference type="PANTHER" id="PTHR34071:SF2">
    <property type="entry name" value="FLAVIN-NUCLEOTIDE-BINDING PROTEIN"/>
    <property type="match status" value="1"/>
</dbReference>
<dbReference type="SUPFAM" id="SSF50475">
    <property type="entry name" value="FMN-binding split barrel"/>
    <property type="match status" value="1"/>
</dbReference>
<gene>
    <name evidence="1" type="ORF">UFOPK1874_00310</name>
</gene>
<organism evidence="1">
    <name type="scientific">freshwater metagenome</name>
    <dbReference type="NCBI Taxonomy" id="449393"/>
    <lineage>
        <taxon>unclassified sequences</taxon>
        <taxon>metagenomes</taxon>
        <taxon>ecological metagenomes</taxon>
    </lineage>
</organism>
<reference evidence="1" key="1">
    <citation type="submission" date="2020-05" db="EMBL/GenBank/DDBJ databases">
        <authorList>
            <person name="Chiriac C."/>
            <person name="Salcher M."/>
            <person name="Ghai R."/>
            <person name="Kavagutti S V."/>
        </authorList>
    </citation>
    <scope>NUCLEOTIDE SEQUENCE</scope>
</reference>
<dbReference type="Gene3D" id="2.30.110.10">
    <property type="entry name" value="Electron Transport, Fmn-binding Protein, Chain A"/>
    <property type="match status" value="1"/>
</dbReference>
<accession>A0A6J6H6B0</accession>
<dbReference type="AlphaFoldDB" id="A0A6J6H6B0"/>
<protein>
    <submittedName>
        <fullName evidence="1">Unannotated protein</fullName>
    </submittedName>
</protein>